<dbReference type="InterPro" id="IPR001303">
    <property type="entry name" value="Aldolase_II/adducin_N"/>
</dbReference>
<organism evidence="2 3">
    <name type="scientific">Rhodovastum atsumiense</name>
    <dbReference type="NCBI Taxonomy" id="504468"/>
    <lineage>
        <taxon>Bacteria</taxon>
        <taxon>Pseudomonadati</taxon>
        <taxon>Pseudomonadota</taxon>
        <taxon>Alphaproteobacteria</taxon>
        <taxon>Acetobacterales</taxon>
        <taxon>Acetobacteraceae</taxon>
        <taxon>Rhodovastum</taxon>
    </lineage>
</organism>
<evidence type="ECO:0000259" key="1">
    <source>
        <dbReference type="Pfam" id="PF00596"/>
    </source>
</evidence>
<sequence length="110" mass="11545">MAASCCCALRNSRNRRSRPPSKIGRVIVGPNVRHAGPGRGPVAALSGRTACLLANHGMVCHGTDIASARLAALRLESLARQYPIASAAGTVRLLTDAQFAAACLRYRSYG</sequence>
<comment type="caution">
    <text evidence="2">The sequence shown here is derived from an EMBL/GenBank/DDBJ whole genome shotgun (WGS) entry which is preliminary data.</text>
</comment>
<dbReference type="EMBL" id="VWPK01000010">
    <property type="protein sequence ID" value="KAA5612736.1"/>
    <property type="molecule type" value="Genomic_DNA"/>
</dbReference>
<dbReference type="OrthoDB" id="5291399at2"/>
<keyword evidence="3" id="KW-1185">Reference proteome</keyword>
<dbReference type="SUPFAM" id="SSF53639">
    <property type="entry name" value="AraD/HMP-PK domain-like"/>
    <property type="match status" value="1"/>
</dbReference>
<reference evidence="2 3" key="1">
    <citation type="submission" date="2019-09" db="EMBL/GenBank/DDBJ databases">
        <title>Genome sequence of Rhodovastum atsumiense, a diverse member of the Acetobacteraceae family of non-sulfur purple photosynthetic bacteria.</title>
        <authorList>
            <person name="Meyer T."/>
            <person name="Kyndt J."/>
        </authorList>
    </citation>
    <scope>NUCLEOTIDE SEQUENCE [LARGE SCALE GENOMIC DNA]</scope>
    <source>
        <strain evidence="2 3">DSM 21279</strain>
    </source>
</reference>
<evidence type="ECO:0000313" key="3">
    <source>
        <dbReference type="Proteomes" id="UP000325255"/>
    </source>
</evidence>
<protein>
    <recommendedName>
        <fullName evidence="1">Class II aldolase/adducin N-terminal domain-containing protein</fullName>
    </recommendedName>
</protein>
<dbReference type="AlphaFoldDB" id="A0A5M6IWN2"/>
<gene>
    <name evidence="2" type="ORF">F1189_08350</name>
</gene>
<proteinExistence type="predicted"/>
<dbReference type="Proteomes" id="UP000325255">
    <property type="component" value="Unassembled WGS sequence"/>
</dbReference>
<dbReference type="Gene3D" id="3.40.225.10">
    <property type="entry name" value="Class II aldolase/adducin N-terminal domain"/>
    <property type="match status" value="1"/>
</dbReference>
<name>A0A5M6IWN2_9PROT</name>
<accession>A0A5M6IWN2</accession>
<feature type="domain" description="Class II aldolase/adducin N-terminal" evidence="1">
    <location>
        <begin position="42"/>
        <end position="82"/>
    </location>
</feature>
<dbReference type="Pfam" id="PF00596">
    <property type="entry name" value="Aldolase_II"/>
    <property type="match status" value="1"/>
</dbReference>
<evidence type="ECO:0000313" key="2">
    <source>
        <dbReference type="EMBL" id="KAA5612736.1"/>
    </source>
</evidence>
<dbReference type="InterPro" id="IPR036409">
    <property type="entry name" value="Aldolase_II/adducin_N_sf"/>
</dbReference>